<evidence type="ECO:0000256" key="1">
    <source>
        <dbReference type="SAM" id="SignalP"/>
    </source>
</evidence>
<dbReference type="InterPro" id="IPR030972">
    <property type="entry name" value="UrcA_uranyl"/>
</dbReference>
<dbReference type="STRING" id="1921510.BSL82_01365"/>
<dbReference type="EMBL" id="CP018221">
    <property type="protein sequence ID" value="API58113.1"/>
    <property type="molecule type" value="Genomic_DNA"/>
</dbReference>
<feature type="chain" id="PRO_5012589024" description="UrcA family protein" evidence="1">
    <location>
        <begin position="28"/>
        <end position="144"/>
    </location>
</feature>
<evidence type="ECO:0000313" key="2">
    <source>
        <dbReference type="EMBL" id="API58113.1"/>
    </source>
</evidence>
<name>A0A1L3ZR65_9SPHN</name>
<keyword evidence="3" id="KW-1185">Reference proteome</keyword>
<feature type="signal peptide" evidence="1">
    <location>
        <begin position="1"/>
        <end position="27"/>
    </location>
</feature>
<keyword evidence="1" id="KW-0732">Signal</keyword>
<evidence type="ECO:0008006" key="4">
    <source>
        <dbReference type="Google" id="ProtNLM"/>
    </source>
</evidence>
<dbReference type="AlphaFoldDB" id="A0A1L3ZR65"/>
<dbReference type="KEGG" id="sphj:BSL82_01365"/>
<reference evidence="3" key="1">
    <citation type="submission" date="2016-11" db="EMBL/GenBank/DDBJ databases">
        <title>Complete Genome Sequence of alachlor-degrading Sphingomonas sp. strain JJ-A5.</title>
        <authorList>
            <person name="Lee H."/>
            <person name="Ka J.-O."/>
        </authorList>
    </citation>
    <scope>NUCLEOTIDE SEQUENCE [LARGE SCALE GENOMIC DNA]</scope>
    <source>
        <strain evidence="3">JJ-A5</strain>
    </source>
</reference>
<gene>
    <name evidence="2" type="ORF">BSL82_01365</name>
</gene>
<proteinExistence type="predicted"/>
<organism evidence="2 3">
    <name type="scientific">Tardibacter chloracetimidivorans</name>
    <dbReference type="NCBI Taxonomy" id="1921510"/>
    <lineage>
        <taxon>Bacteria</taxon>
        <taxon>Pseudomonadati</taxon>
        <taxon>Pseudomonadota</taxon>
        <taxon>Alphaproteobacteria</taxon>
        <taxon>Sphingomonadales</taxon>
        <taxon>Sphingomonadaceae</taxon>
        <taxon>Tardibacter</taxon>
    </lineage>
</organism>
<dbReference type="NCBIfam" id="TIGR04433">
    <property type="entry name" value="UrcA_uranyl"/>
    <property type="match status" value="1"/>
</dbReference>
<sequence>MTNSRTLAMIGSFCVGLAPLAVSPAFAQTPPEEIVVTGKYGKVPDSVQSLSQRVSYADLDLSKDKHRDILRQRVKLTARFLCDKLGEPEIATPPVPSCRDAATRDAMARVGSLEENAAPRGTTWVAGPAWQAPYPTDWTTKYPE</sequence>
<dbReference type="Proteomes" id="UP000182063">
    <property type="component" value="Chromosome"/>
</dbReference>
<evidence type="ECO:0000313" key="3">
    <source>
        <dbReference type="Proteomes" id="UP000182063"/>
    </source>
</evidence>
<dbReference type="RefSeq" id="WP_072595689.1">
    <property type="nucleotide sequence ID" value="NZ_CP018221.1"/>
</dbReference>
<accession>A0A1L3ZR65</accession>
<protein>
    <recommendedName>
        <fullName evidence="4">UrcA family protein</fullName>
    </recommendedName>
</protein>
<dbReference type="OrthoDB" id="7471582at2"/>